<comment type="function">
    <text evidence="5">Catalyzes the phosphorylation of the 3'-hydroxyl group of dephosphocoenzyme A to form coenzyme A.</text>
</comment>
<reference evidence="7 8" key="1">
    <citation type="submission" date="2007-10" db="EMBL/GenBank/DDBJ databases">
        <authorList>
            <person name="Wagner-Dobler I."/>
            <person name="Ferriera S."/>
            <person name="Johnson J."/>
            <person name="Kravitz S."/>
            <person name="Beeson K."/>
            <person name="Sutton G."/>
            <person name="Rogers Y.-H."/>
            <person name="Friedman R."/>
            <person name="Frazier M."/>
            <person name="Venter J.C."/>
        </authorList>
    </citation>
    <scope>NUCLEOTIDE SEQUENCE [LARGE SCALE GENOMIC DNA]</scope>
    <source>
        <strain evidence="7 8">DFL-43</strain>
    </source>
</reference>
<evidence type="ECO:0000256" key="4">
    <source>
        <dbReference type="ARBA" id="ARBA00022993"/>
    </source>
</evidence>
<keyword evidence="2 5" id="KW-0547">Nucleotide-binding</keyword>
<dbReference type="NCBIfam" id="TIGR00152">
    <property type="entry name" value="dephospho-CoA kinase"/>
    <property type="match status" value="1"/>
</dbReference>
<dbReference type="HAMAP" id="MF_00376">
    <property type="entry name" value="Dephospho_CoA_kinase"/>
    <property type="match status" value="1"/>
</dbReference>
<keyword evidence="5 7" id="KW-0808">Transferase</keyword>
<dbReference type="Pfam" id="PF01121">
    <property type="entry name" value="CoaE"/>
    <property type="match status" value="1"/>
</dbReference>
<dbReference type="Proteomes" id="UP000004291">
    <property type="component" value="Chromosome"/>
</dbReference>
<keyword evidence="3 5" id="KW-0067">ATP-binding</keyword>
<dbReference type="UniPathway" id="UPA00241">
    <property type="reaction ID" value="UER00356"/>
</dbReference>
<dbReference type="SUPFAM" id="SSF52540">
    <property type="entry name" value="P-loop containing nucleoside triphosphate hydrolases"/>
    <property type="match status" value="1"/>
</dbReference>
<dbReference type="PANTHER" id="PTHR10695">
    <property type="entry name" value="DEPHOSPHO-COA KINASE-RELATED"/>
    <property type="match status" value="1"/>
</dbReference>
<organism evidence="7 8">
    <name type="scientific">Hoeflea phototrophica (strain DSM 17068 / NCIMB 14078 / DFL-43)</name>
    <dbReference type="NCBI Taxonomy" id="411684"/>
    <lineage>
        <taxon>Bacteria</taxon>
        <taxon>Pseudomonadati</taxon>
        <taxon>Pseudomonadota</taxon>
        <taxon>Alphaproteobacteria</taxon>
        <taxon>Hyphomicrobiales</taxon>
        <taxon>Rhizobiaceae</taxon>
        <taxon>Hoeflea</taxon>
    </lineage>
</organism>
<evidence type="ECO:0000256" key="3">
    <source>
        <dbReference type="ARBA" id="ARBA00022840"/>
    </source>
</evidence>
<evidence type="ECO:0000256" key="6">
    <source>
        <dbReference type="NCBIfam" id="TIGR00152"/>
    </source>
</evidence>
<dbReference type="STRING" id="411684.HPDFL43_18722"/>
<evidence type="ECO:0000256" key="1">
    <source>
        <dbReference type="ARBA" id="ARBA00009018"/>
    </source>
</evidence>
<name>A9CUR0_HOEPD</name>
<comment type="pathway">
    <text evidence="5">Cofactor biosynthesis; coenzyme A biosynthesis; CoA from (R)-pantothenate: step 5/5.</text>
</comment>
<keyword evidence="8" id="KW-1185">Reference proteome</keyword>
<dbReference type="PANTHER" id="PTHR10695:SF46">
    <property type="entry name" value="BIFUNCTIONAL COENZYME A SYNTHASE-RELATED"/>
    <property type="match status" value="1"/>
</dbReference>
<dbReference type="Gene3D" id="3.40.50.300">
    <property type="entry name" value="P-loop containing nucleotide triphosphate hydrolases"/>
    <property type="match status" value="1"/>
</dbReference>
<dbReference type="InterPro" id="IPR027417">
    <property type="entry name" value="P-loop_NTPase"/>
</dbReference>
<keyword evidence="5" id="KW-0963">Cytoplasm</keyword>
<dbReference type="PROSITE" id="PS51219">
    <property type="entry name" value="DPCK"/>
    <property type="match status" value="1"/>
</dbReference>
<dbReference type="AlphaFoldDB" id="A9CUR0"/>
<gene>
    <name evidence="5" type="primary">coaE</name>
    <name evidence="7" type="ORF">HPDFL43_18722</name>
</gene>
<protein>
    <recommendedName>
        <fullName evidence="5 6">Dephospho-CoA kinase</fullName>
        <ecNumber evidence="5 6">2.7.1.24</ecNumber>
    </recommendedName>
    <alternativeName>
        <fullName evidence="5">Dephosphocoenzyme A kinase</fullName>
    </alternativeName>
</protein>
<keyword evidence="5 7" id="KW-0418">Kinase</keyword>
<reference evidence="7 8" key="2">
    <citation type="submission" date="2012-06" db="EMBL/GenBank/DDBJ databases">
        <authorList>
            <person name="Fiebig A."/>
        </authorList>
    </citation>
    <scope>NUCLEOTIDE SEQUENCE [LARGE SCALE GENOMIC DNA]</scope>
    <source>
        <strain evidence="7 8">DFL-43</strain>
    </source>
</reference>
<evidence type="ECO:0000313" key="7">
    <source>
        <dbReference type="EMBL" id="EDQ35257.1"/>
    </source>
</evidence>
<keyword evidence="4 5" id="KW-0173">Coenzyme A biosynthesis</keyword>
<feature type="binding site" evidence="5">
    <location>
        <begin position="11"/>
        <end position="16"/>
    </location>
    <ligand>
        <name>ATP</name>
        <dbReference type="ChEBI" id="CHEBI:30616"/>
    </ligand>
</feature>
<evidence type="ECO:0000256" key="5">
    <source>
        <dbReference type="HAMAP-Rule" id="MF_00376"/>
    </source>
</evidence>
<evidence type="ECO:0000256" key="2">
    <source>
        <dbReference type="ARBA" id="ARBA00022741"/>
    </source>
</evidence>
<dbReference type="GO" id="GO:0005524">
    <property type="term" value="F:ATP binding"/>
    <property type="evidence" value="ECO:0007669"/>
    <property type="project" value="UniProtKB-UniRule"/>
</dbReference>
<dbReference type="EMBL" id="ABIA03000001">
    <property type="protein sequence ID" value="EDQ35257.1"/>
    <property type="molecule type" value="Genomic_DNA"/>
</dbReference>
<dbReference type="EC" id="2.7.1.24" evidence="5 6"/>
<comment type="similarity">
    <text evidence="1 5">Belongs to the CoaE family.</text>
</comment>
<proteinExistence type="inferred from homology"/>
<dbReference type="eggNOG" id="COG0237">
    <property type="taxonomic scope" value="Bacteria"/>
</dbReference>
<accession>A9CUR0</accession>
<dbReference type="RefSeq" id="WP_007199488.1">
    <property type="nucleotide sequence ID" value="NZ_CM002917.1"/>
</dbReference>
<evidence type="ECO:0000313" key="8">
    <source>
        <dbReference type="Proteomes" id="UP000004291"/>
    </source>
</evidence>
<dbReference type="GO" id="GO:0015937">
    <property type="term" value="P:coenzyme A biosynthetic process"/>
    <property type="evidence" value="ECO:0007669"/>
    <property type="project" value="UniProtKB-UniRule"/>
</dbReference>
<comment type="subcellular location">
    <subcellularLocation>
        <location evidence="5">Cytoplasm</location>
    </subcellularLocation>
</comment>
<comment type="catalytic activity">
    <reaction evidence="5">
        <text>3'-dephospho-CoA + ATP = ADP + CoA + H(+)</text>
        <dbReference type="Rhea" id="RHEA:18245"/>
        <dbReference type="ChEBI" id="CHEBI:15378"/>
        <dbReference type="ChEBI" id="CHEBI:30616"/>
        <dbReference type="ChEBI" id="CHEBI:57287"/>
        <dbReference type="ChEBI" id="CHEBI:57328"/>
        <dbReference type="ChEBI" id="CHEBI:456216"/>
        <dbReference type="EC" id="2.7.1.24"/>
    </reaction>
</comment>
<dbReference type="InterPro" id="IPR001977">
    <property type="entry name" value="Depp_CoAkinase"/>
</dbReference>
<sequence length="197" mass="21518">MIVIGLTGSIGMGKSTTAEMFKAAGVPVISADEIVHELYRGDAVKLVEAAFPGSTSAGIVDRQALLEILLRDPAGFKRLEAIIHPLVREREHAFLNQARIDGHAMALLDIPLLYETGGEKRVDTVVVVSCDPDIQRQRVLARPGMTEDKFDSIVARQLPDAEKRARADFVIDTGKGLEPARWQVADIISQLGENHQD</sequence>
<dbReference type="HOGENOM" id="CLU_057180_3_0_5"/>
<dbReference type="GO" id="GO:0004140">
    <property type="term" value="F:dephospho-CoA kinase activity"/>
    <property type="evidence" value="ECO:0007669"/>
    <property type="project" value="UniProtKB-UniRule"/>
</dbReference>
<dbReference type="GO" id="GO:0005737">
    <property type="term" value="C:cytoplasm"/>
    <property type="evidence" value="ECO:0007669"/>
    <property type="project" value="UniProtKB-SubCell"/>
</dbReference>
<comment type="caution">
    <text evidence="7">The sequence shown here is derived from an EMBL/GenBank/DDBJ whole genome shotgun (WGS) entry which is preliminary data.</text>
</comment>
<dbReference type="OrthoDB" id="9812943at2"/>
<dbReference type="CDD" id="cd02022">
    <property type="entry name" value="DPCK"/>
    <property type="match status" value="1"/>
</dbReference>